<organism evidence="1">
    <name type="scientific">uncultured Segetibacter sp</name>
    <dbReference type="NCBI Taxonomy" id="481133"/>
    <lineage>
        <taxon>Bacteria</taxon>
        <taxon>Pseudomonadati</taxon>
        <taxon>Bacteroidota</taxon>
        <taxon>Chitinophagia</taxon>
        <taxon>Chitinophagales</taxon>
        <taxon>Chitinophagaceae</taxon>
        <taxon>Segetibacter</taxon>
        <taxon>environmental samples</taxon>
    </lineage>
</organism>
<proteinExistence type="predicted"/>
<feature type="non-terminal residue" evidence="1">
    <location>
        <position position="69"/>
    </location>
</feature>
<reference evidence="1" key="1">
    <citation type="submission" date="2020-02" db="EMBL/GenBank/DDBJ databases">
        <authorList>
            <person name="Meier V. D."/>
        </authorList>
    </citation>
    <scope>NUCLEOTIDE SEQUENCE</scope>
    <source>
        <strain evidence="1">AVDCRST_MAG96</strain>
    </source>
</reference>
<sequence length="69" mass="7418">MVNRNSAAGNKKITIFISTTLNRNCLAVPKILSVKIFCLSPLDLVTKLPTQLTNAGIVIVASTIFSPVF</sequence>
<dbReference type="EMBL" id="CADCVN010001210">
    <property type="protein sequence ID" value="CAA9523901.1"/>
    <property type="molecule type" value="Genomic_DNA"/>
</dbReference>
<name>A0A6J4TJ54_9BACT</name>
<gene>
    <name evidence="1" type="ORF">AVDCRST_MAG96-3078</name>
</gene>
<protein>
    <submittedName>
        <fullName evidence="1">Uncharacterized protein</fullName>
    </submittedName>
</protein>
<accession>A0A6J4TJ54</accession>
<dbReference type="AlphaFoldDB" id="A0A6J4TJ54"/>
<evidence type="ECO:0000313" key="1">
    <source>
        <dbReference type="EMBL" id="CAA9523901.1"/>
    </source>
</evidence>